<dbReference type="InterPro" id="IPR024732">
    <property type="entry name" value="NAGLU_C"/>
</dbReference>
<organism evidence="5 6">
    <name type="scientific">Candidatus Eubacterium faecale</name>
    <dbReference type="NCBI Taxonomy" id="2838568"/>
    <lineage>
        <taxon>Bacteria</taxon>
        <taxon>Bacillati</taxon>
        <taxon>Bacillota</taxon>
        <taxon>Clostridia</taxon>
        <taxon>Eubacteriales</taxon>
        <taxon>Eubacteriaceae</taxon>
        <taxon>Eubacterium</taxon>
    </lineage>
</organism>
<reference evidence="5" key="1">
    <citation type="journal article" date="2021" name="PeerJ">
        <title>Extensive microbial diversity within the chicken gut microbiome revealed by metagenomics and culture.</title>
        <authorList>
            <person name="Gilroy R."/>
            <person name="Ravi A."/>
            <person name="Getino M."/>
            <person name="Pursley I."/>
            <person name="Horton D.L."/>
            <person name="Alikhan N.F."/>
            <person name="Baker D."/>
            <person name="Gharbi K."/>
            <person name="Hall N."/>
            <person name="Watson M."/>
            <person name="Adriaenssens E.M."/>
            <person name="Foster-Nyarko E."/>
            <person name="Jarju S."/>
            <person name="Secka A."/>
            <person name="Antonio M."/>
            <person name="Oren A."/>
            <person name="Chaudhuri R.R."/>
            <person name="La Ragione R."/>
            <person name="Hildebrand F."/>
            <person name="Pallen M.J."/>
        </authorList>
    </citation>
    <scope>NUCLEOTIDE SEQUENCE</scope>
    <source>
        <strain evidence="5">CHK188-16595</strain>
    </source>
</reference>
<dbReference type="Pfam" id="PF12972">
    <property type="entry name" value="NAGLU_C"/>
    <property type="match status" value="1"/>
</dbReference>
<dbReference type="Pfam" id="PF12971">
    <property type="entry name" value="NAGLU_N"/>
    <property type="match status" value="1"/>
</dbReference>
<dbReference type="Pfam" id="PF05089">
    <property type="entry name" value="NAGLU"/>
    <property type="match status" value="1"/>
</dbReference>
<dbReference type="GO" id="GO:0005975">
    <property type="term" value="P:carbohydrate metabolic process"/>
    <property type="evidence" value="ECO:0007669"/>
    <property type="project" value="UniProtKB-ARBA"/>
</dbReference>
<feature type="domain" description="Alpha-N-acetylglucosaminidase N-terminal" evidence="3">
    <location>
        <begin position="7"/>
        <end position="73"/>
    </location>
</feature>
<dbReference type="InterPro" id="IPR024733">
    <property type="entry name" value="NAGLU_tim-barrel"/>
</dbReference>
<proteinExistence type="predicted"/>
<dbReference type="PANTHER" id="PTHR12872:SF1">
    <property type="entry name" value="ALPHA-N-ACETYLGLUCOSAMINIDASE"/>
    <property type="match status" value="1"/>
</dbReference>
<evidence type="ECO:0000256" key="1">
    <source>
        <dbReference type="ARBA" id="ARBA00022801"/>
    </source>
</evidence>
<evidence type="ECO:0000313" key="5">
    <source>
        <dbReference type="EMBL" id="HJB75115.1"/>
    </source>
</evidence>
<dbReference type="InterPro" id="IPR007781">
    <property type="entry name" value="NAGLU"/>
</dbReference>
<accession>A0A9D2MHV1</accession>
<dbReference type="InterPro" id="IPR024240">
    <property type="entry name" value="NAGLU_N"/>
</dbReference>
<comment type="caution">
    <text evidence="5">The sequence shown here is derived from an EMBL/GenBank/DDBJ whole genome shotgun (WGS) entry which is preliminary data.</text>
</comment>
<dbReference type="AlphaFoldDB" id="A0A9D2MHV1"/>
<evidence type="ECO:0000259" key="4">
    <source>
        <dbReference type="Pfam" id="PF12972"/>
    </source>
</evidence>
<evidence type="ECO:0000313" key="6">
    <source>
        <dbReference type="Proteomes" id="UP000823877"/>
    </source>
</evidence>
<dbReference type="Gene3D" id="3.30.379.10">
    <property type="entry name" value="Chitobiase/beta-hexosaminidase domain 2-like"/>
    <property type="match status" value="1"/>
</dbReference>
<dbReference type="EMBL" id="DWXN01000010">
    <property type="protein sequence ID" value="HJB75115.1"/>
    <property type="molecule type" value="Genomic_DNA"/>
</dbReference>
<reference evidence="5" key="2">
    <citation type="submission" date="2021-04" db="EMBL/GenBank/DDBJ databases">
        <authorList>
            <person name="Gilroy R."/>
        </authorList>
    </citation>
    <scope>NUCLEOTIDE SEQUENCE</scope>
    <source>
        <strain evidence="5">CHK188-16595</strain>
    </source>
</reference>
<feature type="domain" description="Alpha-N-acetylglucosaminidase tim-barrel" evidence="2">
    <location>
        <begin position="96"/>
        <end position="409"/>
    </location>
</feature>
<evidence type="ECO:0000259" key="3">
    <source>
        <dbReference type="Pfam" id="PF12971"/>
    </source>
</evidence>
<evidence type="ECO:0000259" key="2">
    <source>
        <dbReference type="Pfam" id="PF05089"/>
    </source>
</evidence>
<dbReference type="Gene3D" id="3.20.20.80">
    <property type="entry name" value="Glycosidases"/>
    <property type="match status" value="1"/>
</dbReference>
<dbReference type="PANTHER" id="PTHR12872">
    <property type="entry name" value="ALPHA-N-ACETYLGLUCOSAMINIDASE"/>
    <property type="match status" value="1"/>
</dbReference>
<dbReference type="Proteomes" id="UP000823877">
    <property type="component" value="Unassembled WGS sequence"/>
</dbReference>
<keyword evidence="1" id="KW-0378">Hydrolase</keyword>
<sequence length="710" mass="83334">MDKISSGFLQRNLPAFKDSILIEFETSEKDFFRITSKDRKLYIKANNYVAAFHGLYCYLKKYCNVQLSWCGNQEIHIDKLVMFDGEFKKEIEQKYRVYMNYCTLDYSMCWWDFARWEKEIDFMAMNGINMPLAVVGTEAVWYETLQEFGFTKEEALHFISGPAFWAWQLMTNIDSYLPPENENYIYERMELGKKILDRYLEFGMYPIQQGFSGHVPALLKEKYPHAKILMQRGWCLYPKTAQLDPLDPLFSEFGTVYLHKMKELFGNHHFIACDPFHEGTPPKSGKAYLHEVGRAIDRLYKNFDSESVWVMQAWTMREHIVKAVPKNRLLILDLNSEKTPQNQNCWGYPVISGMLHDFGGKNAMQGKLEKHSENAYLKLKNDGANVVGTGMFMEGIEQNPVVYDLQFELLTASTKIDLDPWINNYILRRYGKFDETLKIAWNILLETCYRSDGYEENHVGSCIASRPQMIPVSAGPCCNDEPFYDTAKFEKAVALFLSVSDRFRDSDGYQYDLCDLTRQAMSNRFYNQQIRFAAAYKKKDISAVEETAKKQLSLLADLDSLLSHRKELCFSRWINDCHNLAADDQEKRYFDLNARTLLTSWGDIRSNTSALYDYAWREWSGLIKEYYYKRWKMFYNRVLFCLKTKMPFFMINGNGYAGRYWYKSYSFGKKLNKFELSWIKTYSEYPQPSNTDVIAPAKVCAEKWGFCHEK</sequence>
<gene>
    <name evidence="5" type="ORF">IAA37_05490</name>
</gene>
<dbReference type="GO" id="GO:0016787">
    <property type="term" value="F:hydrolase activity"/>
    <property type="evidence" value="ECO:0007669"/>
    <property type="project" value="UniProtKB-KW"/>
</dbReference>
<dbReference type="Gene3D" id="1.20.120.670">
    <property type="entry name" value="N-acetyl-b-d-glucoasminidase"/>
    <property type="match status" value="1"/>
</dbReference>
<feature type="domain" description="Alpha-N-acetylglucosaminidase C-terminal" evidence="4">
    <location>
        <begin position="421"/>
        <end position="698"/>
    </location>
</feature>
<name>A0A9D2MHV1_9FIRM</name>
<dbReference type="InterPro" id="IPR029018">
    <property type="entry name" value="Hex-like_dom2"/>
</dbReference>
<protein>
    <submittedName>
        <fullName evidence="5">Alpha-N-acetylglucosaminidase</fullName>
    </submittedName>
</protein>